<sequence length="56" mass="6324">MIEHSALVPPEVSAEKNRHLIVFSKAAAFHKFLTKSSLRHLSLVTIVYRWSGEAGY</sequence>
<keyword evidence="2" id="KW-1185">Reference proteome</keyword>
<dbReference type="AlphaFoldDB" id="A0A517ZNT9"/>
<dbReference type="Proteomes" id="UP000319383">
    <property type="component" value="Chromosome"/>
</dbReference>
<evidence type="ECO:0000313" key="2">
    <source>
        <dbReference type="Proteomes" id="UP000319383"/>
    </source>
</evidence>
<protein>
    <submittedName>
        <fullName evidence="1">Uncharacterized protein</fullName>
    </submittedName>
</protein>
<dbReference type="EMBL" id="CP036276">
    <property type="protein sequence ID" value="QDU44121.1"/>
    <property type="molecule type" value="Genomic_DNA"/>
</dbReference>
<proteinExistence type="predicted"/>
<evidence type="ECO:0000313" key="1">
    <source>
        <dbReference type="EMBL" id="QDU44121.1"/>
    </source>
</evidence>
<reference evidence="1 2" key="1">
    <citation type="submission" date="2019-02" db="EMBL/GenBank/DDBJ databases">
        <title>Deep-cultivation of Planctomycetes and their phenomic and genomic characterization uncovers novel biology.</title>
        <authorList>
            <person name="Wiegand S."/>
            <person name="Jogler M."/>
            <person name="Boedeker C."/>
            <person name="Pinto D."/>
            <person name="Vollmers J."/>
            <person name="Rivas-Marin E."/>
            <person name="Kohn T."/>
            <person name="Peeters S.H."/>
            <person name="Heuer A."/>
            <person name="Rast P."/>
            <person name="Oberbeckmann S."/>
            <person name="Bunk B."/>
            <person name="Jeske O."/>
            <person name="Meyerdierks A."/>
            <person name="Storesund J.E."/>
            <person name="Kallscheuer N."/>
            <person name="Luecker S."/>
            <person name="Lage O.M."/>
            <person name="Pohl T."/>
            <person name="Merkel B.J."/>
            <person name="Hornburger P."/>
            <person name="Mueller R.-W."/>
            <person name="Bruemmer F."/>
            <person name="Labrenz M."/>
            <person name="Spormann A.M."/>
            <person name="Op den Camp H."/>
            <person name="Overmann J."/>
            <person name="Amann R."/>
            <person name="Jetten M.S.M."/>
            <person name="Mascher T."/>
            <person name="Medema M.H."/>
            <person name="Devos D.P."/>
            <person name="Kaster A.-K."/>
            <person name="Ovreas L."/>
            <person name="Rohde M."/>
            <person name="Galperin M.Y."/>
            <person name="Jogler C."/>
        </authorList>
    </citation>
    <scope>NUCLEOTIDE SEQUENCE [LARGE SCALE GENOMIC DNA]</scope>
    <source>
        <strain evidence="1 2">Mal52</strain>
    </source>
</reference>
<gene>
    <name evidence="1" type="ORF">Mal52_25990</name>
</gene>
<dbReference type="KEGG" id="sdyn:Mal52_25990"/>
<organism evidence="1 2">
    <name type="scientific">Symmachiella dynata</name>
    <dbReference type="NCBI Taxonomy" id="2527995"/>
    <lineage>
        <taxon>Bacteria</taxon>
        <taxon>Pseudomonadati</taxon>
        <taxon>Planctomycetota</taxon>
        <taxon>Planctomycetia</taxon>
        <taxon>Planctomycetales</taxon>
        <taxon>Planctomycetaceae</taxon>
        <taxon>Symmachiella</taxon>
    </lineage>
</organism>
<name>A0A517ZNT9_9PLAN</name>
<accession>A0A517ZNT9</accession>